<dbReference type="EC" id="2.3.1.-" evidence="1"/>
<evidence type="ECO:0000313" key="2">
    <source>
        <dbReference type="Proteomes" id="UP001254488"/>
    </source>
</evidence>
<protein>
    <submittedName>
        <fullName evidence="1">Acyltransferase</fullName>
        <ecNumber evidence="1">2.3.1.-</ecNumber>
    </submittedName>
</protein>
<keyword evidence="1" id="KW-0808">Transferase</keyword>
<dbReference type="InterPro" id="IPR051159">
    <property type="entry name" value="Hexapeptide_acetyltransf"/>
</dbReference>
<dbReference type="GO" id="GO:0016746">
    <property type="term" value="F:acyltransferase activity"/>
    <property type="evidence" value="ECO:0007669"/>
    <property type="project" value="UniProtKB-KW"/>
</dbReference>
<dbReference type="Proteomes" id="UP001254488">
    <property type="component" value="Unassembled WGS sequence"/>
</dbReference>
<accession>A0ABU2YEM9</accession>
<comment type="caution">
    <text evidence="1">The sequence shown here is derived from an EMBL/GenBank/DDBJ whole genome shotgun (WGS) entry which is preliminary data.</text>
</comment>
<name>A0ABU2YEM9_9FLAO</name>
<dbReference type="Gene3D" id="2.160.10.10">
    <property type="entry name" value="Hexapeptide repeat proteins"/>
    <property type="match status" value="1"/>
</dbReference>
<reference evidence="1 2" key="1">
    <citation type="submission" date="2023-09" db="EMBL/GenBank/DDBJ databases">
        <authorList>
            <person name="Rey-Velasco X."/>
        </authorList>
    </citation>
    <scope>NUCLEOTIDE SEQUENCE [LARGE SCALE GENOMIC DNA]</scope>
    <source>
        <strain evidence="1 2">W242</strain>
    </source>
</reference>
<dbReference type="EMBL" id="JAVRHZ010000007">
    <property type="protein sequence ID" value="MDT0556642.1"/>
    <property type="molecule type" value="Genomic_DNA"/>
</dbReference>
<dbReference type="CDD" id="cd04647">
    <property type="entry name" value="LbH_MAT_like"/>
    <property type="match status" value="1"/>
</dbReference>
<dbReference type="SUPFAM" id="SSF51161">
    <property type="entry name" value="Trimeric LpxA-like enzymes"/>
    <property type="match status" value="1"/>
</dbReference>
<dbReference type="RefSeq" id="WP_311333593.1">
    <property type="nucleotide sequence ID" value="NZ_JAVRHZ010000007.1"/>
</dbReference>
<sequence>MVKSCGDNIRIGSNVRILGWEHLDVEYNISIHDNCYIDATGGLTLENNVSIAHSSSILTTNHGWSDTTLPIKYNPIKKSPVHIKSDVWVGCGCRILNGVTIYSRAVVAAGAVVNKDVEENSVYGGVPAKKIKDI</sequence>
<proteinExistence type="predicted"/>
<keyword evidence="1" id="KW-0012">Acyltransferase</keyword>
<gene>
    <name evidence="1" type="ORF">RM538_11530</name>
</gene>
<organism evidence="1 2">
    <name type="scientific">Patiriisocius hiemis</name>
    <dbReference type="NCBI Taxonomy" id="3075604"/>
    <lineage>
        <taxon>Bacteria</taxon>
        <taxon>Pseudomonadati</taxon>
        <taxon>Bacteroidota</taxon>
        <taxon>Flavobacteriia</taxon>
        <taxon>Flavobacteriales</taxon>
        <taxon>Flavobacteriaceae</taxon>
        <taxon>Patiriisocius</taxon>
    </lineage>
</organism>
<dbReference type="InterPro" id="IPR011004">
    <property type="entry name" value="Trimer_LpxA-like_sf"/>
</dbReference>
<evidence type="ECO:0000313" key="1">
    <source>
        <dbReference type="EMBL" id="MDT0556642.1"/>
    </source>
</evidence>
<dbReference type="PANTHER" id="PTHR23416">
    <property type="entry name" value="SIALIC ACID SYNTHASE-RELATED"/>
    <property type="match status" value="1"/>
</dbReference>
<keyword evidence="2" id="KW-1185">Reference proteome</keyword>